<keyword evidence="1" id="KW-0472">Membrane</keyword>
<dbReference type="RefSeq" id="WP_330482397.1">
    <property type="nucleotide sequence ID" value="NZ_JAZBJZ010000010.1"/>
</dbReference>
<keyword evidence="1" id="KW-1133">Transmembrane helix</keyword>
<evidence type="ECO:0000256" key="1">
    <source>
        <dbReference type="SAM" id="Phobius"/>
    </source>
</evidence>
<keyword evidence="3" id="KW-1185">Reference proteome</keyword>
<accession>A0AAW9PYI5</accession>
<evidence type="ECO:0000313" key="3">
    <source>
        <dbReference type="Proteomes" id="UP001333818"/>
    </source>
</evidence>
<name>A0AAW9PYI5_9CYAN</name>
<evidence type="ECO:0000313" key="2">
    <source>
        <dbReference type="EMBL" id="MEE3715973.1"/>
    </source>
</evidence>
<organism evidence="2 3">
    <name type="scientific">Tumidithrix elongata BACA0141</name>
    <dbReference type="NCBI Taxonomy" id="2716417"/>
    <lineage>
        <taxon>Bacteria</taxon>
        <taxon>Bacillati</taxon>
        <taxon>Cyanobacteriota</taxon>
        <taxon>Cyanophyceae</taxon>
        <taxon>Pseudanabaenales</taxon>
        <taxon>Pseudanabaenaceae</taxon>
        <taxon>Tumidithrix</taxon>
        <taxon>Tumidithrix elongata</taxon>
    </lineage>
</organism>
<sequence>MQTDLKQLEISETALQTLTGVPRTLSRSSNARSQEDRKLLKFTIVAASIAALIALLSSLCYFVPNFRIPAAVFAFCLLFGASCLAMEMAELALIGFAFALAAGAYAIYTLTAVSLQIVLLSVAIAGAMALGVAVLIQVIPLGFSKNRNYGNPKPSRSLARLYGEVDKYNKVIRDIHVFDQLEAAGNPIRLHDRESVLSALKITHGDLVRALKTEKILRENPDFNPEQFAIDLNAFHAIQVSEQAGEYGQFFDTTMQIAIAVQKTMRDLQKHP</sequence>
<protein>
    <recommendedName>
        <fullName evidence="4">FUSC family protein</fullName>
    </recommendedName>
</protein>
<comment type="caution">
    <text evidence="2">The sequence shown here is derived from an EMBL/GenBank/DDBJ whole genome shotgun (WGS) entry which is preliminary data.</text>
</comment>
<feature type="transmembrane region" description="Helical" evidence="1">
    <location>
        <begin position="42"/>
        <end position="64"/>
    </location>
</feature>
<reference evidence="2" key="1">
    <citation type="submission" date="2024-01" db="EMBL/GenBank/DDBJ databases">
        <title>Bank of Algae and Cyanobacteria of the Azores (BACA) strain genomes.</title>
        <authorList>
            <person name="Luz R."/>
            <person name="Cordeiro R."/>
            <person name="Fonseca A."/>
            <person name="Goncalves V."/>
        </authorList>
    </citation>
    <scope>NUCLEOTIDE SEQUENCE</scope>
    <source>
        <strain evidence="2">BACA0141</strain>
    </source>
</reference>
<feature type="transmembrane region" description="Helical" evidence="1">
    <location>
        <begin position="70"/>
        <end position="86"/>
    </location>
</feature>
<dbReference type="EMBL" id="JAZBJZ010000010">
    <property type="protein sequence ID" value="MEE3715973.1"/>
    <property type="molecule type" value="Genomic_DNA"/>
</dbReference>
<feature type="transmembrane region" description="Helical" evidence="1">
    <location>
        <begin position="117"/>
        <end position="143"/>
    </location>
</feature>
<evidence type="ECO:0008006" key="4">
    <source>
        <dbReference type="Google" id="ProtNLM"/>
    </source>
</evidence>
<feature type="transmembrane region" description="Helical" evidence="1">
    <location>
        <begin position="91"/>
        <end position="111"/>
    </location>
</feature>
<keyword evidence="1" id="KW-0812">Transmembrane</keyword>
<dbReference type="Proteomes" id="UP001333818">
    <property type="component" value="Unassembled WGS sequence"/>
</dbReference>
<proteinExistence type="predicted"/>
<gene>
    <name evidence="2" type="ORF">V2H45_04335</name>
</gene>
<dbReference type="AlphaFoldDB" id="A0AAW9PYI5"/>